<evidence type="ECO:0000313" key="2">
    <source>
        <dbReference type="EMBL" id="BAW79451.1"/>
    </source>
</evidence>
<keyword evidence="1" id="KW-0812">Transmembrane</keyword>
<protein>
    <submittedName>
        <fullName evidence="2">Hypothetical conserved protein</fullName>
    </submittedName>
</protein>
<dbReference type="EMBL" id="AP014836">
    <property type="protein sequence ID" value="BAW79451.1"/>
    <property type="molecule type" value="Genomic_DNA"/>
</dbReference>
<accession>A0A1Q2SJZ2</accession>
<proteinExistence type="predicted"/>
<keyword evidence="1" id="KW-1133">Transmembrane helix</keyword>
<sequence length="134" mass="15578">MQLTSIVISVKLTMACKLFSLRDVSEDEAEEIRELLNKNEINYYETPSSIWGISTAAIYLKNEHLLEKANLLITRYQTEKAYKARKEHEKLKREGKTETIIDRIKKDPIKIISHLMLIIIILYLSIKPFISLGN</sequence>
<organism evidence="2 3">
    <name type="scientific">Candidatus Nitrosoglobus terrae</name>
    <dbReference type="NCBI Taxonomy" id="1630141"/>
    <lineage>
        <taxon>Bacteria</taxon>
        <taxon>Pseudomonadati</taxon>
        <taxon>Pseudomonadota</taxon>
        <taxon>Gammaproteobacteria</taxon>
        <taxon>Chromatiales</taxon>
        <taxon>Chromatiaceae</taxon>
        <taxon>Candidatus Nitrosoglobus</taxon>
    </lineage>
</organism>
<reference evidence="2 3" key="1">
    <citation type="journal article" date="2017" name="ISME J.">
        <title>An acid-tolerant ammonia-oxidizing ?-proteobacterium from soil.</title>
        <authorList>
            <person name="Hayatsu M."/>
            <person name="Tago K."/>
            <person name="Uchiyama I."/>
            <person name="Toyoda A."/>
            <person name="Wang Y."/>
            <person name="Shimomura Y."/>
            <person name="Okubo T."/>
            <person name="Kurisu F."/>
            <person name="Hirono Y."/>
            <person name="Nonaka K."/>
            <person name="Akiyama H."/>
            <person name="Itoh T."/>
            <person name="Takami H."/>
        </authorList>
    </citation>
    <scope>NUCLEOTIDE SEQUENCE [LARGE SCALE GENOMIC DNA]</scope>
    <source>
        <strain evidence="2 3">TAO100</strain>
    </source>
</reference>
<dbReference type="OrthoDB" id="5569385at2"/>
<name>A0A1Q2SJZ2_9GAMM</name>
<evidence type="ECO:0000256" key="1">
    <source>
        <dbReference type="SAM" id="Phobius"/>
    </source>
</evidence>
<feature type="transmembrane region" description="Helical" evidence="1">
    <location>
        <begin position="111"/>
        <end position="130"/>
    </location>
</feature>
<gene>
    <name evidence="2" type="ORF">TAO_0081</name>
</gene>
<dbReference type="Pfam" id="PF19661">
    <property type="entry name" value="DUF6164"/>
    <property type="match status" value="1"/>
</dbReference>
<dbReference type="InterPro" id="IPR046162">
    <property type="entry name" value="DUF6164"/>
</dbReference>
<keyword evidence="3" id="KW-1185">Reference proteome</keyword>
<dbReference type="KEGG" id="ntt:TAO_0081"/>
<dbReference type="Proteomes" id="UP000243679">
    <property type="component" value="Chromosome"/>
</dbReference>
<keyword evidence="1" id="KW-0472">Membrane</keyword>
<evidence type="ECO:0000313" key="3">
    <source>
        <dbReference type="Proteomes" id="UP000243679"/>
    </source>
</evidence>
<dbReference type="AlphaFoldDB" id="A0A1Q2SJZ2"/>